<reference evidence="2" key="1">
    <citation type="journal article" date="2011" name="Nat. Biotechnol.">
        <title>The genomic sequence of the Chinese hamster ovary (CHO)-K1 cell line.</title>
        <authorList>
            <person name="Xu X."/>
            <person name="Nagarajan H."/>
            <person name="Lewis N.E."/>
            <person name="Pan S."/>
            <person name="Cai Z."/>
            <person name="Liu X."/>
            <person name="Chen W."/>
            <person name="Xie M."/>
            <person name="Wang W."/>
            <person name="Hammond S."/>
            <person name="Andersen M.R."/>
            <person name="Neff N."/>
            <person name="Passarelli B."/>
            <person name="Koh W."/>
            <person name="Fan H.C."/>
            <person name="Wang J."/>
            <person name="Gui Y."/>
            <person name="Lee K.H."/>
            <person name="Betenbaugh M.J."/>
            <person name="Quake S.R."/>
            <person name="Famili I."/>
            <person name="Palsson B.O."/>
            <person name="Wang J."/>
        </authorList>
    </citation>
    <scope>NUCLEOTIDE SEQUENCE [LARGE SCALE GENOMIC DNA]</scope>
    <source>
        <strain evidence="2">CHO K1 cell line</strain>
    </source>
</reference>
<proteinExistence type="predicted"/>
<dbReference type="Proteomes" id="UP000001075">
    <property type="component" value="Unassembled WGS sequence"/>
</dbReference>
<organism evidence="1 2">
    <name type="scientific">Cricetulus griseus</name>
    <name type="common">Chinese hamster</name>
    <name type="synonym">Cricetulus barabensis griseus</name>
    <dbReference type="NCBI Taxonomy" id="10029"/>
    <lineage>
        <taxon>Eukaryota</taxon>
        <taxon>Metazoa</taxon>
        <taxon>Chordata</taxon>
        <taxon>Craniata</taxon>
        <taxon>Vertebrata</taxon>
        <taxon>Euteleostomi</taxon>
        <taxon>Mammalia</taxon>
        <taxon>Eutheria</taxon>
        <taxon>Euarchontoglires</taxon>
        <taxon>Glires</taxon>
        <taxon>Rodentia</taxon>
        <taxon>Myomorpha</taxon>
        <taxon>Muroidea</taxon>
        <taxon>Cricetidae</taxon>
        <taxon>Cricetinae</taxon>
        <taxon>Cricetulus</taxon>
    </lineage>
</organism>
<dbReference type="InParanoid" id="G3H2D3"/>
<evidence type="ECO:0000313" key="1">
    <source>
        <dbReference type="EMBL" id="EGW03027.1"/>
    </source>
</evidence>
<evidence type="ECO:0000313" key="2">
    <source>
        <dbReference type="Proteomes" id="UP000001075"/>
    </source>
</evidence>
<dbReference type="AlphaFoldDB" id="G3H2D3"/>
<name>G3H2D3_CRIGR</name>
<gene>
    <name evidence="1" type="ORF">I79_004341</name>
</gene>
<accession>G3H2D3</accession>
<sequence length="96" mass="10951">MAGCVGLSMAEIWKESWCNLNICKLPFNAAARYLFILKLLSTRACRVASHLLSCIQVVLHLSLLDRFKTQYCRKLIQSYPMPSNSIENGKYTSKFC</sequence>
<dbReference type="EMBL" id="JH000114">
    <property type="protein sequence ID" value="EGW03027.1"/>
    <property type="molecule type" value="Genomic_DNA"/>
</dbReference>
<protein>
    <submittedName>
        <fullName evidence="1">Uncharacterized protein</fullName>
    </submittedName>
</protein>